<reference evidence="7 8" key="1">
    <citation type="journal article" date="2014" name="Agronomy (Basel)">
        <title>A Draft Genome Sequence for Ensete ventricosum, the Drought-Tolerant Tree Against Hunger.</title>
        <authorList>
            <person name="Harrison J."/>
            <person name="Moore K.A."/>
            <person name="Paszkiewicz K."/>
            <person name="Jones T."/>
            <person name="Grant M."/>
            <person name="Ambacheew D."/>
            <person name="Muzemil S."/>
            <person name="Studholme D.J."/>
        </authorList>
    </citation>
    <scope>NUCLEOTIDE SEQUENCE [LARGE SCALE GENOMIC DNA]</scope>
</reference>
<sequence>MQVKPKVTNNMITRLIPEAVWWSSEMEAAAAAAAAGIQPDGGDYSLKSIVSAISEAIGYTPWIECNTDEAGNRQLYQVYLCVDTSAAELIECPVLPRNSCGSRIEFPSF</sequence>
<evidence type="ECO:0000313" key="7">
    <source>
        <dbReference type="EMBL" id="RRT56959.1"/>
    </source>
</evidence>
<accession>A0A426YYY9</accession>
<dbReference type="PANTHER" id="PTHR11240">
    <property type="entry name" value="RIBONUCLEASE T2"/>
    <property type="match status" value="1"/>
</dbReference>
<keyword evidence="5" id="KW-0456">Lyase</keyword>
<evidence type="ECO:0000256" key="1">
    <source>
        <dbReference type="ARBA" id="ARBA00007469"/>
    </source>
</evidence>
<keyword evidence="3" id="KW-0255">Endonuclease</keyword>
<dbReference type="GO" id="GO:0006401">
    <property type="term" value="P:RNA catabolic process"/>
    <property type="evidence" value="ECO:0007669"/>
    <property type="project" value="TreeGrafter"/>
</dbReference>
<evidence type="ECO:0000256" key="6">
    <source>
        <dbReference type="RuleBase" id="RU004328"/>
    </source>
</evidence>
<comment type="similarity">
    <text evidence="1 6">Belongs to the RNase T2 family.</text>
</comment>
<dbReference type="PANTHER" id="PTHR11240:SF75">
    <property type="entry name" value="RIBONUCLEASE 3"/>
    <property type="match status" value="1"/>
</dbReference>
<evidence type="ECO:0000256" key="4">
    <source>
        <dbReference type="ARBA" id="ARBA00022801"/>
    </source>
</evidence>
<evidence type="ECO:0000313" key="8">
    <source>
        <dbReference type="Proteomes" id="UP000287651"/>
    </source>
</evidence>
<evidence type="ECO:0000256" key="3">
    <source>
        <dbReference type="ARBA" id="ARBA00022759"/>
    </source>
</evidence>
<gene>
    <name evidence="7" type="ORF">B296_00020435</name>
</gene>
<organism evidence="7 8">
    <name type="scientific">Ensete ventricosum</name>
    <name type="common">Abyssinian banana</name>
    <name type="synonym">Musa ensete</name>
    <dbReference type="NCBI Taxonomy" id="4639"/>
    <lineage>
        <taxon>Eukaryota</taxon>
        <taxon>Viridiplantae</taxon>
        <taxon>Streptophyta</taxon>
        <taxon>Embryophyta</taxon>
        <taxon>Tracheophyta</taxon>
        <taxon>Spermatophyta</taxon>
        <taxon>Magnoliopsida</taxon>
        <taxon>Liliopsida</taxon>
        <taxon>Zingiberales</taxon>
        <taxon>Musaceae</taxon>
        <taxon>Ensete</taxon>
    </lineage>
</organism>
<protein>
    <submittedName>
        <fullName evidence="7">Uncharacterized protein</fullName>
    </submittedName>
</protein>
<keyword evidence="2" id="KW-0540">Nuclease</keyword>
<dbReference type="GO" id="GO:0016787">
    <property type="term" value="F:hydrolase activity"/>
    <property type="evidence" value="ECO:0007669"/>
    <property type="project" value="UniProtKB-KW"/>
</dbReference>
<proteinExistence type="inferred from homology"/>
<evidence type="ECO:0000256" key="2">
    <source>
        <dbReference type="ARBA" id="ARBA00022722"/>
    </source>
</evidence>
<dbReference type="InterPro" id="IPR036430">
    <property type="entry name" value="RNase_T2-like_sf"/>
</dbReference>
<keyword evidence="4" id="KW-0378">Hydrolase</keyword>
<dbReference type="GO" id="GO:0003723">
    <property type="term" value="F:RNA binding"/>
    <property type="evidence" value="ECO:0007669"/>
    <property type="project" value="InterPro"/>
</dbReference>
<dbReference type="SUPFAM" id="SSF55895">
    <property type="entry name" value="Ribonuclease Rh-like"/>
    <property type="match status" value="1"/>
</dbReference>
<name>A0A426YYY9_ENSVE</name>
<comment type="caution">
    <text evidence="7">The sequence shown here is derived from an EMBL/GenBank/DDBJ whole genome shotgun (WGS) entry which is preliminary data.</text>
</comment>
<dbReference type="AlphaFoldDB" id="A0A426YYY9"/>
<dbReference type="Proteomes" id="UP000287651">
    <property type="component" value="Unassembled WGS sequence"/>
</dbReference>
<evidence type="ECO:0000256" key="5">
    <source>
        <dbReference type="ARBA" id="ARBA00023239"/>
    </source>
</evidence>
<dbReference type="EMBL" id="AMZH03009391">
    <property type="protein sequence ID" value="RRT56959.1"/>
    <property type="molecule type" value="Genomic_DNA"/>
</dbReference>
<dbReference type="Pfam" id="PF00445">
    <property type="entry name" value="Ribonuclease_T2"/>
    <property type="match status" value="1"/>
</dbReference>
<dbReference type="GO" id="GO:0005576">
    <property type="term" value="C:extracellular region"/>
    <property type="evidence" value="ECO:0007669"/>
    <property type="project" value="TreeGrafter"/>
</dbReference>
<dbReference type="GO" id="GO:0033897">
    <property type="term" value="F:ribonuclease T2 activity"/>
    <property type="evidence" value="ECO:0007669"/>
    <property type="project" value="InterPro"/>
</dbReference>
<dbReference type="InterPro" id="IPR001568">
    <property type="entry name" value="RNase_T2-like"/>
</dbReference>
<dbReference type="Gene3D" id="3.90.730.10">
    <property type="entry name" value="Ribonuclease T2-like"/>
    <property type="match status" value="1"/>
</dbReference>